<dbReference type="InterPro" id="IPR011989">
    <property type="entry name" value="ARM-like"/>
</dbReference>
<evidence type="ECO:0008006" key="9">
    <source>
        <dbReference type="Google" id="ProtNLM"/>
    </source>
</evidence>
<proteinExistence type="inferred from homology"/>
<evidence type="ECO:0000256" key="3">
    <source>
        <dbReference type="ARBA" id="ARBA00022763"/>
    </source>
</evidence>
<gene>
    <name evidence="8" type="ORF">APAL1065_LOCUS23929</name>
</gene>
<dbReference type="Pfam" id="PF16507">
    <property type="entry name" value="HEAT_PSME4_mid"/>
    <property type="match status" value="1"/>
</dbReference>
<dbReference type="GO" id="GO:0070628">
    <property type="term" value="F:proteasome binding"/>
    <property type="evidence" value="ECO:0007669"/>
    <property type="project" value="InterPro"/>
</dbReference>
<dbReference type="PANTHER" id="PTHR32170:SF3">
    <property type="entry name" value="PROTEASOME ACTIVATOR COMPLEX SUBUNIT 4"/>
    <property type="match status" value="1"/>
</dbReference>
<organism evidence="8">
    <name type="scientific">Entomoneis paludosa</name>
    <dbReference type="NCBI Taxonomy" id="265537"/>
    <lineage>
        <taxon>Eukaryota</taxon>
        <taxon>Sar</taxon>
        <taxon>Stramenopiles</taxon>
        <taxon>Ochrophyta</taxon>
        <taxon>Bacillariophyta</taxon>
        <taxon>Bacillariophyceae</taxon>
        <taxon>Bacillariophycidae</taxon>
        <taxon>Entomoneidaceae</taxon>
        <taxon>Entomoneis</taxon>
    </lineage>
</organism>
<dbReference type="PANTHER" id="PTHR32170">
    <property type="entry name" value="PROTEASOME ACTIVATOR COMPLEX SUBUNIT 4"/>
    <property type="match status" value="1"/>
</dbReference>
<keyword evidence="3" id="KW-0227">DNA damage</keyword>
<protein>
    <recommendedName>
        <fullName evidence="9">Proteasome activator complex subunit 4 C-terminal domain-containing protein</fullName>
    </recommendedName>
</protein>
<dbReference type="GO" id="GO:0010499">
    <property type="term" value="P:proteasomal ubiquitin-independent protein catabolic process"/>
    <property type="evidence" value="ECO:0007669"/>
    <property type="project" value="TreeGrafter"/>
</dbReference>
<dbReference type="GO" id="GO:0016504">
    <property type="term" value="F:peptidase activator activity"/>
    <property type="evidence" value="ECO:0007669"/>
    <property type="project" value="InterPro"/>
</dbReference>
<evidence type="ECO:0000259" key="7">
    <source>
        <dbReference type="Pfam" id="PF16507"/>
    </source>
</evidence>
<feature type="region of interest" description="Disordered" evidence="5">
    <location>
        <begin position="1735"/>
        <end position="1761"/>
    </location>
</feature>
<evidence type="ECO:0000313" key="8">
    <source>
        <dbReference type="EMBL" id="CAD9988609.1"/>
    </source>
</evidence>
<sequence>MPLSPSENSDKNEKKEWTRSWCLIRRRLLTLCQYWCLLPIGGMTPDKTWAQAPHPRSRSCPSKLKALATAGSSYEEGIDFVAKIAKLLVSSLGDDNFEASSPQTFSTADGGPVVSEGTADVLRFLNYVSPYFHPSNLGSWTFTLGAFLHYFCYELACRMGTAAGLRVLKRNYPSVFSSLANAQPGTVTEAHGLPPHEMVALVHTLAPLCQQALYSKNNHVSRAAEAAMLYLVQMDPQTLAPSFCDFGMRALDVAAVHSAHQAPAALSALTRLIQPTLRRAPRTIFSRLPTILQLTLAGIDSNDQNKTIRTLIFYRSLSSWIPIGGNFRALAREPASSFDTAVLERKGVIHVGNSIMDDVEIIRDLPEYKAALAALPANSLLRHGNEDDLNEDGLDDMLLEQVSAATSDWALEFLERVFELLRSSGEREKAGKRSSGVASRHSSADVHQARNFSRVLKESLLQVFVSMDEETFRLASRAVVRFVDEETLPSAAKDASFLCQAICAARGDGRNPGLDILIPILTEDLARHSVKTSVYRVRCLAGAVRRAGRSILQHRQAISATLDHCFKSEDRHLFKTGCKLLRHTLSTLTEPYPLPADSKPRIYSLGNGKVSLGRSAELADDSIQWHVPNNECVEFAWAILSKHVVGRLDELCSPLKGEDGTTPRSRMLNVGDVQEIRRCLRMVRYSIRGGASLLLDEALVNSDDVVPHEIACHRIISLTKEDTTKQILMLRTRLCSFLVVIASVIGSDTLHPGGLNEISDEDPYRKSLPLISRDSKVCKETCDIALLLLTRRGASFRSQEAMTIWKAQKQLSNDYTLSAEAEMVLEALQGSGLFNPQVLYKDGEDGGKCIPRRVLVTRVHLFHNSMIRNASFEVPRRMRRMSRDSTQPRDVVFKAKANLTEMLSNLENVLAGSNPRPLDAYEGVLDGLQALSCHSNTQVRASAIGVVEYALTRFGWLLRSRINRLLSALSLQDQNQNGKFGIPSCSGLTNSFSNQGKRKRLAEAMKGVCAVLALQRTTKFVLGSHKLRTRFMKTICQTDGLVSLMPAEEMQKMIHYIHSVFSPFRSKLFNLPRVTRQDRQCHQELLQLSLDFLADGQRTNGEELDESAEGGQRAAVHWRKMLTACWFLLVSIDSEDVAQEDEIISASWKICFWLIEHEKGQPLQRVALGLLGKLSFLSKKADVSSAVGAKFESELFCQAFVDALVYDHKEDSSFGGGHEAQWSAGVEDIIRESSRFVARRNVFPFQRTNLGSGSFKVAHCQLLEHILSCLPPEAANVFISKLLAMCKDLLSAPPNEDQKNQQVTSAEVFAGVCRYYITSGLVNKSLWQETIIPYFDDAIGKLPFALTSAYSDALRFSLQFCNPSLFQPVTEFIVEKIRKSLWQTTQGKGEGLQASTSAAQGTEGFNAQSKWLYLISSLLVELDISESDGAKGRTYWYVAYLTQEEVAVEDFSATSYERSWDVVTERLLPCLLEALGHPFHSCRDHISRLLFRICSCHRKRNRTVASRAPSRSNSADALVAMDVAEDPGDIIIRRISNLHKDESLSFLDKYNALNTARRFLSCCVHLGEAKFELSDFVIPALPTVFEGLKSTVEESIRKAEGISQEEQAAWRALEAEVLKGFRYSVSEISIATTSPDREADIGRIMDHVDRATRHETWQVRAASAHFLRCFQGAHKFLFTDFDTKHTMKAVAKLLSDERREVCSAAMAALTGVLTGLSMEEVSVMVDTYVAMANRSKMKRKKSGSNGETGLEPDEREAKRTRNQQTSVYFLCAAVMARPYDTPPYVPVALSAISKHSFERSAPLSVRDTVKRCCAEYKRTHMSDNWEEHKRVFSQEQMDALEDVVSTPHYYA</sequence>
<dbReference type="InterPro" id="IPR035309">
    <property type="entry name" value="PSME4"/>
</dbReference>
<evidence type="ECO:0000256" key="5">
    <source>
        <dbReference type="SAM" id="MobiDB-lite"/>
    </source>
</evidence>
<feature type="domain" description="Proteasome activator complex subunit 4 C-terminal" evidence="6">
    <location>
        <begin position="1762"/>
        <end position="1851"/>
    </location>
</feature>
<dbReference type="InterPro" id="IPR016024">
    <property type="entry name" value="ARM-type_fold"/>
</dbReference>
<dbReference type="Gene3D" id="1.25.10.10">
    <property type="entry name" value="Leucine-rich Repeat Variant"/>
    <property type="match status" value="1"/>
</dbReference>
<comment type="similarity">
    <text evidence="1">Belongs to the BLM10 family.</text>
</comment>
<name>A0A7S2YPY3_9STRA</name>
<evidence type="ECO:0000256" key="4">
    <source>
        <dbReference type="ARBA" id="ARBA00023204"/>
    </source>
</evidence>
<feature type="domain" description="Proteasome activator Blm10 middle HEAT repeats region" evidence="7">
    <location>
        <begin position="124"/>
        <end position="694"/>
    </location>
</feature>
<accession>A0A7S2YPY3</accession>
<evidence type="ECO:0000259" key="6">
    <source>
        <dbReference type="Pfam" id="PF11919"/>
    </source>
</evidence>
<dbReference type="EMBL" id="HBHT01035602">
    <property type="protein sequence ID" value="CAD9988609.1"/>
    <property type="molecule type" value="Transcribed_RNA"/>
</dbReference>
<dbReference type="Pfam" id="PF11919">
    <property type="entry name" value="PSME4_C"/>
    <property type="match status" value="1"/>
</dbReference>
<dbReference type="GO" id="GO:0005829">
    <property type="term" value="C:cytosol"/>
    <property type="evidence" value="ECO:0007669"/>
    <property type="project" value="TreeGrafter"/>
</dbReference>
<keyword evidence="2" id="KW-0677">Repeat</keyword>
<dbReference type="InterPro" id="IPR032430">
    <property type="entry name" value="Blm10_mid"/>
</dbReference>
<dbReference type="GO" id="GO:0006281">
    <property type="term" value="P:DNA repair"/>
    <property type="evidence" value="ECO:0007669"/>
    <property type="project" value="UniProtKB-KW"/>
</dbReference>
<evidence type="ECO:0000256" key="2">
    <source>
        <dbReference type="ARBA" id="ARBA00022737"/>
    </source>
</evidence>
<evidence type="ECO:0000256" key="1">
    <source>
        <dbReference type="ARBA" id="ARBA00005739"/>
    </source>
</evidence>
<dbReference type="GO" id="GO:0005634">
    <property type="term" value="C:nucleus"/>
    <property type="evidence" value="ECO:0007669"/>
    <property type="project" value="TreeGrafter"/>
</dbReference>
<dbReference type="InterPro" id="IPR021843">
    <property type="entry name" value="PSME4_C"/>
</dbReference>
<dbReference type="SUPFAM" id="SSF48371">
    <property type="entry name" value="ARM repeat"/>
    <property type="match status" value="1"/>
</dbReference>
<reference evidence="8" key="1">
    <citation type="submission" date="2021-01" db="EMBL/GenBank/DDBJ databases">
        <authorList>
            <person name="Corre E."/>
            <person name="Pelletier E."/>
            <person name="Niang G."/>
            <person name="Scheremetjew M."/>
            <person name="Finn R."/>
            <person name="Kale V."/>
            <person name="Holt S."/>
            <person name="Cochrane G."/>
            <person name="Meng A."/>
            <person name="Brown T."/>
            <person name="Cohen L."/>
        </authorList>
    </citation>
    <scope>NUCLEOTIDE SEQUENCE</scope>
    <source>
        <strain evidence="8">CCMP125</strain>
    </source>
</reference>
<keyword evidence="4" id="KW-0234">DNA repair</keyword>